<dbReference type="EMBL" id="SRLO01001290">
    <property type="protein sequence ID" value="TNN39312.1"/>
    <property type="molecule type" value="Genomic_DNA"/>
</dbReference>
<reference evidence="1 2" key="1">
    <citation type="submission" date="2019-03" db="EMBL/GenBank/DDBJ databases">
        <title>First draft genome of Liparis tanakae, snailfish: a comprehensive survey of snailfish specific genes.</title>
        <authorList>
            <person name="Kim W."/>
            <person name="Song I."/>
            <person name="Jeong J.-H."/>
            <person name="Kim D."/>
            <person name="Kim S."/>
            <person name="Ryu S."/>
            <person name="Song J.Y."/>
            <person name="Lee S.K."/>
        </authorList>
    </citation>
    <scope>NUCLEOTIDE SEQUENCE [LARGE SCALE GENOMIC DNA]</scope>
    <source>
        <tissue evidence="1">Muscle</tissue>
    </source>
</reference>
<organism evidence="1 2">
    <name type="scientific">Liparis tanakae</name>
    <name type="common">Tanaka's snailfish</name>
    <dbReference type="NCBI Taxonomy" id="230148"/>
    <lineage>
        <taxon>Eukaryota</taxon>
        <taxon>Metazoa</taxon>
        <taxon>Chordata</taxon>
        <taxon>Craniata</taxon>
        <taxon>Vertebrata</taxon>
        <taxon>Euteleostomi</taxon>
        <taxon>Actinopterygii</taxon>
        <taxon>Neopterygii</taxon>
        <taxon>Teleostei</taxon>
        <taxon>Neoteleostei</taxon>
        <taxon>Acanthomorphata</taxon>
        <taxon>Eupercaria</taxon>
        <taxon>Perciformes</taxon>
        <taxon>Cottioidei</taxon>
        <taxon>Cottales</taxon>
        <taxon>Liparidae</taxon>
        <taxon>Liparis</taxon>
    </lineage>
</organism>
<sequence length="119" mass="13269">MLSVLQREGVVLVLKNNFTYKTSHRRAPSPALWNALKSACLAPWYSTAACLASWRVQRLYRACLQSREGRPRSSFPVVAFTTSKLWSPTVQFTLKLGAFPGCRASALLIPVTVDVEHMS</sequence>
<proteinExistence type="predicted"/>
<evidence type="ECO:0000313" key="2">
    <source>
        <dbReference type="Proteomes" id="UP000314294"/>
    </source>
</evidence>
<comment type="caution">
    <text evidence="1">The sequence shown here is derived from an EMBL/GenBank/DDBJ whole genome shotgun (WGS) entry which is preliminary data.</text>
</comment>
<dbReference type="AlphaFoldDB" id="A0A4Z2FFY5"/>
<gene>
    <name evidence="1" type="ORF">EYF80_050517</name>
</gene>
<keyword evidence="2" id="KW-1185">Reference proteome</keyword>
<protein>
    <submittedName>
        <fullName evidence="1">Uncharacterized protein</fullName>
    </submittedName>
</protein>
<accession>A0A4Z2FFY5</accession>
<evidence type="ECO:0000313" key="1">
    <source>
        <dbReference type="EMBL" id="TNN39312.1"/>
    </source>
</evidence>
<dbReference type="Proteomes" id="UP000314294">
    <property type="component" value="Unassembled WGS sequence"/>
</dbReference>
<name>A0A4Z2FFY5_9TELE</name>